<name>A0A9X7VZT5_9BACL</name>
<dbReference type="GO" id="GO:0005737">
    <property type="term" value="C:cytoplasm"/>
    <property type="evidence" value="ECO:0007669"/>
    <property type="project" value="UniProtKB-SubCell"/>
</dbReference>
<dbReference type="GO" id="GO:0008408">
    <property type="term" value="F:3'-5' exonuclease activity"/>
    <property type="evidence" value="ECO:0007669"/>
    <property type="project" value="InterPro"/>
</dbReference>
<evidence type="ECO:0000259" key="12">
    <source>
        <dbReference type="Pfam" id="PF02767"/>
    </source>
</evidence>
<dbReference type="GO" id="GO:0006271">
    <property type="term" value="P:DNA strand elongation involved in DNA replication"/>
    <property type="evidence" value="ECO:0007669"/>
    <property type="project" value="TreeGrafter"/>
</dbReference>
<dbReference type="KEGG" id="afx:JZ786_01350"/>
<dbReference type="SMART" id="SM00480">
    <property type="entry name" value="POL3Bc"/>
    <property type="match status" value="1"/>
</dbReference>
<dbReference type="InterPro" id="IPR022635">
    <property type="entry name" value="DNA_polIII_beta_C"/>
</dbReference>
<comment type="subcellular location">
    <subcellularLocation>
        <location evidence="1 10">Cytoplasm</location>
    </subcellularLocation>
</comment>
<comment type="similarity">
    <text evidence="2 10">Belongs to the beta sliding clamp family.</text>
</comment>
<dbReference type="GO" id="GO:0003677">
    <property type="term" value="F:DNA binding"/>
    <property type="evidence" value="ECO:0007669"/>
    <property type="project" value="UniProtKB-UniRule"/>
</dbReference>
<accession>A0A9X7VZT5</accession>
<evidence type="ECO:0000259" key="13">
    <source>
        <dbReference type="Pfam" id="PF02768"/>
    </source>
</evidence>
<evidence type="ECO:0000256" key="8">
    <source>
        <dbReference type="ARBA" id="ARBA00022932"/>
    </source>
</evidence>
<protein>
    <recommendedName>
        <fullName evidence="3 10">Beta sliding clamp</fullName>
    </recommendedName>
</protein>
<dbReference type="InterPro" id="IPR022637">
    <property type="entry name" value="DNA_polIII_beta_cen"/>
</dbReference>
<evidence type="ECO:0000313" key="14">
    <source>
        <dbReference type="EMBL" id="QSO47729.1"/>
    </source>
</evidence>
<reference evidence="14 15" key="1">
    <citation type="submission" date="2021-02" db="EMBL/GenBank/DDBJ databases">
        <title>Alicyclobacillus curvatus sp. nov. and Alicyclobacillus mengziensis sp. nov., two acidophilic bacteria isolated from acid mine drainage.</title>
        <authorList>
            <person name="Huang Y."/>
        </authorList>
    </citation>
    <scope>NUCLEOTIDE SEQUENCE [LARGE SCALE GENOMIC DNA]</scope>
    <source>
        <strain evidence="14 15">S30H14</strain>
    </source>
</reference>
<feature type="domain" description="DNA polymerase III beta sliding clamp central" evidence="12">
    <location>
        <begin position="134"/>
        <end position="249"/>
    </location>
</feature>
<dbReference type="RefSeq" id="WP_206657073.1">
    <property type="nucleotide sequence ID" value="NZ_CP071182.1"/>
</dbReference>
<evidence type="ECO:0000256" key="4">
    <source>
        <dbReference type="ARBA" id="ARBA00022490"/>
    </source>
</evidence>
<dbReference type="SUPFAM" id="SSF55979">
    <property type="entry name" value="DNA clamp"/>
    <property type="match status" value="3"/>
</dbReference>
<dbReference type="GO" id="GO:0009360">
    <property type="term" value="C:DNA polymerase III complex"/>
    <property type="evidence" value="ECO:0007669"/>
    <property type="project" value="InterPro"/>
</dbReference>
<gene>
    <name evidence="14" type="primary">dnaN</name>
    <name evidence="14" type="ORF">JZ786_01350</name>
</gene>
<dbReference type="Gene3D" id="3.70.10.10">
    <property type="match status" value="1"/>
</dbReference>
<keyword evidence="8 10" id="KW-0239">DNA-directed DNA polymerase</keyword>
<dbReference type="PIRSF" id="PIRSF000804">
    <property type="entry name" value="DNA_pol_III_b"/>
    <property type="match status" value="1"/>
</dbReference>
<dbReference type="PANTHER" id="PTHR30478:SF0">
    <property type="entry name" value="BETA SLIDING CLAMP"/>
    <property type="match status" value="1"/>
</dbReference>
<comment type="subunit">
    <text evidence="10">Forms a ring-shaped head-to-tail homodimer around DNA.</text>
</comment>
<keyword evidence="7 10" id="KW-0235">DNA replication</keyword>
<dbReference type="PANTHER" id="PTHR30478">
    <property type="entry name" value="DNA POLYMERASE III SUBUNIT BETA"/>
    <property type="match status" value="1"/>
</dbReference>
<dbReference type="InterPro" id="IPR001001">
    <property type="entry name" value="DNA_polIII_beta"/>
</dbReference>
<comment type="function">
    <text evidence="10">Confers DNA tethering and processivity to DNA polymerases and other proteins. Acts as a clamp, forming a ring around DNA (a reaction catalyzed by the clamp-loading complex) which diffuses in an ATP-independent manner freely and bidirectionally along dsDNA. Initially characterized for its ability to contact the catalytic subunit of DNA polymerase III (Pol III), a complex, multichain enzyme responsible for most of the replicative synthesis in bacteria; Pol III exhibits 3'-5' exonuclease proofreading activity. The beta chain is required for initiation of replication as well as for processivity of DNA replication.</text>
</comment>
<evidence type="ECO:0000313" key="15">
    <source>
        <dbReference type="Proteomes" id="UP000663505"/>
    </source>
</evidence>
<proteinExistence type="inferred from homology"/>
<dbReference type="NCBIfam" id="TIGR00663">
    <property type="entry name" value="dnan"/>
    <property type="match status" value="1"/>
</dbReference>
<evidence type="ECO:0000256" key="9">
    <source>
        <dbReference type="ARBA" id="ARBA00023125"/>
    </source>
</evidence>
<keyword evidence="5 10" id="KW-0808">Transferase</keyword>
<feature type="domain" description="DNA polymerase III beta sliding clamp C-terminal" evidence="13">
    <location>
        <begin position="252"/>
        <end position="369"/>
    </location>
</feature>
<dbReference type="Proteomes" id="UP000663505">
    <property type="component" value="Chromosome"/>
</dbReference>
<keyword evidence="15" id="KW-1185">Reference proteome</keyword>
<evidence type="ECO:0000256" key="2">
    <source>
        <dbReference type="ARBA" id="ARBA00010752"/>
    </source>
</evidence>
<evidence type="ECO:0000256" key="3">
    <source>
        <dbReference type="ARBA" id="ARBA00021035"/>
    </source>
</evidence>
<dbReference type="CDD" id="cd00140">
    <property type="entry name" value="beta_clamp"/>
    <property type="match status" value="1"/>
</dbReference>
<evidence type="ECO:0000259" key="11">
    <source>
        <dbReference type="Pfam" id="PF00712"/>
    </source>
</evidence>
<dbReference type="AlphaFoldDB" id="A0A9X7VZT5"/>
<dbReference type="Pfam" id="PF00712">
    <property type="entry name" value="DNA_pol3_beta"/>
    <property type="match status" value="1"/>
</dbReference>
<feature type="domain" description="DNA polymerase III beta sliding clamp N-terminal" evidence="11">
    <location>
        <begin position="1"/>
        <end position="125"/>
    </location>
</feature>
<evidence type="ECO:0000256" key="5">
    <source>
        <dbReference type="ARBA" id="ARBA00022679"/>
    </source>
</evidence>
<organism evidence="14 15">
    <name type="scientific">Alicyclobacillus mengziensis</name>
    <dbReference type="NCBI Taxonomy" id="2931921"/>
    <lineage>
        <taxon>Bacteria</taxon>
        <taxon>Bacillati</taxon>
        <taxon>Bacillota</taxon>
        <taxon>Bacilli</taxon>
        <taxon>Bacillales</taxon>
        <taxon>Alicyclobacillaceae</taxon>
        <taxon>Alicyclobacillus</taxon>
    </lineage>
</organism>
<dbReference type="GO" id="GO:0003887">
    <property type="term" value="F:DNA-directed DNA polymerase activity"/>
    <property type="evidence" value="ECO:0007669"/>
    <property type="project" value="UniProtKB-UniRule"/>
</dbReference>
<dbReference type="InterPro" id="IPR046938">
    <property type="entry name" value="DNA_clamp_sf"/>
</dbReference>
<keyword evidence="4 10" id="KW-0963">Cytoplasm</keyword>
<evidence type="ECO:0000256" key="7">
    <source>
        <dbReference type="ARBA" id="ARBA00022705"/>
    </source>
</evidence>
<keyword evidence="9" id="KW-0238">DNA-binding</keyword>
<dbReference type="InterPro" id="IPR022634">
    <property type="entry name" value="DNA_polIII_beta_N"/>
</dbReference>
<dbReference type="EMBL" id="CP071182">
    <property type="protein sequence ID" value="QSO47729.1"/>
    <property type="molecule type" value="Genomic_DNA"/>
</dbReference>
<evidence type="ECO:0000256" key="1">
    <source>
        <dbReference type="ARBA" id="ARBA00004496"/>
    </source>
</evidence>
<dbReference type="Pfam" id="PF02768">
    <property type="entry name" value="DNA_pol3_beta_3"/>
    <property type="match status" value="1"/>
</dbReference>
<evidence type="ECO:0000256" key="10">
    <source>
        <dbReference type="PIRNR" id="PIRNR000804"/>
    </source>
</evidence>
<evidence type="ECO:0000256" key="6">
    <source>
        <dbReference type="ARBA" id="ARBA00022695"/>
    </source>
</evidence>
<dbReference type="Pfam" id="PF02767">
    <property type="entry name" value="DNA_pol3_beta_2"/>
    <property type="match status" value="1"/>
</dbReference>
<dbReference type="Gene3D" id="3.10.150.10">
    <property type="entry name" value="DNA Polymerase III, subunit A, domain 2"/>
    <property type="match status" value="1"/>
</dbReference>
<keyword evidence="6 10" id="KW-0548">Nucleotidyltransferase</keyword>
<sequence length="375" mass="41203">MQFSIYQPALLHMIQVVSKAVAVRTTKQVLTGILIETDAASLTVTAYDLELGIQDTIHSDELNRLDVTTPGSIVLPARYLSEVVRKLPSDTVSISVSNNYMTSIECGQVEFHLHGIDSEEFPKLPLFQSGTQIQLPSNVLGDFIRTTTFAASTSEVRPVLTGTHVQYTDGTLNFTATDGLRLATRTASFEGADIQNWNAIIPSKSLSELARLLPNDETPTNIQLTDSHSLFVIGDTYFYTRLIDGTYPDTSRIIPKAQRTEIHLNVKSMSSAIDRAALIARDRDNHMVRLEVQGNTLTFSSSSPEIGNVSESVNATEKAGEDFQIAFNAKYVLDALSVFDDDEVVVRFNGSNQPFTIQQAEGDVGLQLISPVLMR</sequence>